<evidence type="ECO:0000256" key="1">
    <source>
        <dbReference type="ARBA" id="ARBA00022428"/>
    </source>
</evidence>
<keyword evidence="3 6" id="KW-0808">Transferase</keyword>
<dbReference type="RefSeq" id="WP_013046433.1">
    <property type="nucleotide sequence ID" value="NC_014010.1"/>
</dbReference>
<dbReference type="UniPathway" id="UPA00232"/>
<dbReference type="PANTHER" id="PTHR43591">
    <property type="entry name" value="METHYLTRANSFERASE"/>
    <property type="match status" value="1"/>
</dbReference>
<dbReference type="PROSITE" id="PS01183">
    <property type="entry name" value="UBIE_1"/>
    <property type="match status" value="1"/>
</dbReference>
<dbReference type="InterPro" id="IPR023576">
    <property type="entry name" value="UbiE/COQ5_MeTrFase_CS"/>
</dbReference>
<comment type="caution">
    <text evidence="6">Lacks conserved residue(s) required for the propagation of feature annotation.</text>
</comment>
<gene>
    <name evidence="6" type="primary">ubiE</name>
    <name evidence="8" type="ordered locus">SAR116_1563</name>
</gene>
<feature type="binding site" evidence="6">
    <location>
        <position position="97"/>
    </location>
    <ligand>
        <name>S-adenosyl-L-methionine</name>
        <dbReference type="ChEBI" id="CHEBI:59789"/>
    </ligand>
</feature>
<dbReference type="GO" id="GO:0043770">
    <property type="term" value="F:demethylmenaquinone methyltransferase activity"/>
    <property type="evidence" value="ECO:0007669"/>
    <property type="project" value="UniProtKB-UniRule"/>
</dbReference>
<name>D5BU59_PUNMI</name>
<accession>D5BU59</accession>
<dbReference type="GO" id="GO:0009234">
    <property type="term" value="P:menaquinone biosynthetic process"/>
    <property type="evidence" value="ECO:0007669"/>
    <property type="project" value="UniProtKB-UniRule"/>
</dbReference>
<evidence type="ECO:0000256" key="4">
    <source>
        <dbReference type="ARBA" id="ARBA00022688"/>
    </source>
</evidence>
<dbReference type="PANTHER" id="PTHR43591:SF24">
    <property type="entry name" value="2-METHOXY-6-POLYPRENYL-1,4-BENZOQUINOL METHYLASE, MITOCHONDRIAL"/>
    <property type="match status" value="1"/>
</dbReference>
<dbReference type="InterPro" id="IPR004033">
    <property type="entry name" value="UbiE/COQ5_MeTrFase"/>
</dbReference>
<dbReference type="SUPFAM" id="SSF53335">
    <property type="entry name" value="S-adenosyl-L-methionine-dependent methyltransferases"/>
    <property type="match status" value="1"/>
</dbReference>
<comment type="pathway">
    <text evidence="6">Quinol/quinone metabolism; menaquinone biosynthesis; menaquinol from 1,4-dihydroxy-2-naphthoate: step 2/2.</text>
</comment>
<evidence type="ECO:0000313" key="9">
    <source>
        <dbReference type="Proteomes" id="UP000007460"/>
    </source>
</evidence>
<keyword evidence="5 6" id="KW-0949">S-adenosyl-L-methionine</keyword>
<feature type="compositionally biased region" description="Basic and acidic residues" evidence="7">
    <location>
        <begin position="1"/>
        <end position="27"/>
    </location>
</feature>
<feature type="binding site" evidence="6">
    <location>
        <begin position="144"/>
        <end position="145"/>
    </location>
    <ligand>
        <name>S-adenosyl-L-methionine</name>
        <dbReference type="ChEBI" id="CHEBI:59789"/>
    </ligand>
</feature>
<dbReference type="KEGG" id="apb:SAR116_1563"/>
<dbReference type="STRING" id="488538.SAR116_1563"/>
<dbReference type="Gene3D" id="3.40.50.150">
    <property type="entry name" value="Vaccinia Virus protein VP39"/>
    <property type="match status" value="1"/>
</dbReference>
<feature type="binding site" evidence="6">
    <location>
        <position position="116"/>
    </location>
    <ligand>
        <name>S-adenosyl-L-methionine</name>
        <dbReference type="ChEBI" id="CHEBI:59789"/>
    </ligand>
</feature>
<evidence type="ECO:0000256" key="2">
    <source>
        <dbReference type="ARBA" id="ARBA00022603"/>
    </source>
</evidence>
<reference evidence="8 9" key="1">
    <citation type="journal article" date="2010" name="J. Bacteriol.">
        <title>Complete genome sequence of "Candidatus Puniceispirillum marinum" IMCC1322, a representative of the SAR116 clade in the Alphaproteobacteria.</title>
        <authorList>
            <person name="Oh H.M."/>
            <person name="Kwon K.K."/>
            <person name="Kang I."/>
            <person name="Kang S.G."/>
            <person name="Lee J.H."/>
            <person name="Kim S.J."/>
            <person name="Cho J.C."/>
        </authorList>
    </citation>
    <scope>NUCLEOTIDE SEQUENCE [LARGE SCALE GENOMIC DNA]</scope>
    <source>
        <strain evidence="8 9">IMCC1322</strain>
    </source>
</reference>
<dbReference type="InterPro" id="IPR029063">
    <property type="entry name" value="SAM-dependent_MTases_sf"/>
</dbReference>
<keyword evidence="2 6" id="KW-0489">Methyltransferase</keyword>
<dbReference type="Proteomes" id="UP000007460">
    <property type="component" value="Chromosome"/>
</dbReference>
<keyword evidence="8" id="KW-0830">Ubiquinone</keyword>
<dbReference type="eggNOG" id="COG2226">
    <property type="taxonomic scope" value="Bacteria"/>
</dbReference>
<comment type="catalytic activity">
    <reaction evidence="6">
        <text>a 2-methoxy-6-(all-trans-polyprenyl)benzene-1,4-diol + S-adenosyl-L-methionine = a 5-methoxy-2-methyl-3-(all-trans-polyprenyl)benzene-1,4-diol + S-adenosyl-L-homocysteine + H(+)</text>
        <dbReference type="Rhea" id="RHEA:28286"/>
        <dbReference type="Rhea" id="RHEA-COMP:10858"/>
        <dbReference type="Rhea" id="RHEA-COMP:10859"/>
        <dbReference type="ChEBI" id="CHEBI:15378"/>
        <dbReference type="ChEBI" id="CHEBI:57856"/>
        <dbReference type="ChEBI" id="CHEBI:59789"/>
        <dbReference type="ChEBI" id="CHEBI:84166"/>
        <dbReference type="ChEBI" id="CHEBI:84167"/>
        <dbReference type="EC" id="2.1.1.201"/>
    </reaction>
</comment>
<evidence type="ECO:0000256" key="6">
    <source>
        <dbReference type="HAMAP-Rule" id="MF_01813"/>
    </source>
</evidence>
<dbReference type="Pfam" id="PF01209">
    <property type="entry name" value="Ubie_methyltran"/>
    <property type="match status" value="1"/>
</dbReference>
<evidence type="ECO:0000256" key="7">
    <source>
        <dbReference type="SAM" id="MobiDB-lite"/>
    </source>
</evidence>
<dbReference type="AlphaFoldDB" id="D5BU59"/>
<dbReference type="PROSITE" id="PS51608">
    <property type="entry name" value="SAM_MT_UBIE"/>
    <property type="match status" value="1"/>
</dbReference>
<comment type="pathway">
    <text evidence="6">Cofactor biosynthesis; ubiquinone biosynthesis.</text>
</comment>
<keyword evidence="1 6" id="KW-0474">Menaquinone biosynthesis</keyword>
<proteinExistence type="inferred from homology"/>
<dbReference type="EC" id="2.1.1.201" evidence="6"/>
<dbReference type="NCBIfam" id="NF001244">
    <property type="entry name" value="PRK00216.1-5"/>
    <property type="match status" value="1"/>
</dbReference>
<evidence type="ECO:0000256" key="5">
    <source>
        <dbReference type="ARBA" id="ARBA00022691"/>
    </source>
</evidence>
<dbReference type="GO" id="GO:0032259">
    <property type="term" value="P:methylation"/>
    <property type="evidence" value="ECO:0007669"/>
    <property type="project" value="UniProtKB-KW"/>
</dbReference>
<dbReference type="CDD" id="cd02440">
    <property type="entry name" value="AdoMet_MTases"/>
    <property type="match status" value="1"/>
</dbReference>
<comment type="catalytic activity">
    <reaction evidence="6">
        <text>a 2-demethylmenaquinol + S-adenosyl-L-methionine = a menaquinol + S-adenosyl-L-homocysteine + H(+)</text>
        <dbReference type="Rhea" id="RHEA:42640"/>
        <dbReference type="Rhea" id="RHEA-COMP:9539"/>
        <dbReference type="Rhea" id="RHEA-COMP:9563"/>
        <dbReference type="ChEBI" id="CHEBI:15378"/>
        <dbReference type="ChEBI" id="CHEBI:18151"/>
        <dbReference type="ChEBI" id="CHEBI:55437"/>
        <dbReference type="ChEBI" id="CHEBI:57856"/>
        <dbReference type="ChEBI" id="CHEBI:59789"/>
        <dbReference type="EC" id="2.1.1.163"/>
    </reaction>
</comment>
<protein>
    <recommendedName>
        <fullName evidence="6">Ubiquinone/menaquinone biosynthesis C-methyltransferase UbiE</fullName>
        <ecNumber evidence="6">2.1.1.163</ecNumber>
        <ecNumber evidence="6">2.1.1.201</ecNumber>
    </recommendedName>
    <alternativeName>
        <fullName evidence="6">2-methoxy-6-polyprenyl-1,4-benzoquinol methylase</fullName>
    </alternativeName>
    <alternativeName>
        <fullName evidence="6">Demethylmenaquinone methyltransferase</fullName>
    </alternativeName>
</protein>
<keyword evidence="9" id="KW-1185">Reference proteome</keyword>
<feature type="region of interest" description="Disordered" evidence="7">
    <location>
        <begin position="1"/>
        <end position="29"/>
    </location>
</feature>
<evidence type="ECO:0000313" key="8">
    <source>
        <dbReference type="EMBL" id="ADE39806.1"/>
    </source>
</evidence>
<dbReference type="GO" id="GO:0008425">
    <property type="term" value="F:2-methoxy-6-polyprenyl-1,4-benzoquinol methyltransferase activity"/>
    <property type="evidence" value="ECO:0007669"/>
    <property type="project" value="UniProtKB-UniRule"/>
</dbReference>
<dbReference type="HOGENOM" id="CLU_037990_0_0_5"/>
<comment type="function">
    <text evidence="6">Methyltransferase required for the conversion of demethylmenaquinol (DMKH2) to menaquinol (MKH2) and the conversion of 2-polyprenyl-6-methoxy-1,4-benzoquinol (DDMQH2) to 2-polyprenyl-3-methyl-6-methoxy-1,4-benzoquinol (DMQH2).</text>
</comment>
<evidence type="ECO:0000256" key="3">
    <source>
        <dbReference type="ARBA" id="ARBA00022679"/>
    </source>
</evidence>
<dbReference type="OrthoDB" id="9808140at2"/>
<organism evidence="8 9">
    <name type="scientific">Puniceispirillum marinum (strain IMCC1322)</name>
    <dbReference type="NCBI Taxonomy" id="488538"/>
    <lineage>
        <taxon>Bacteria</taxon>
        <taxon>Pseudomonadati</taxon>
        <taxon>Pseudomonadota</taxon>
        <taxon>Alphaproteobacteria</taxon>
        <taxon>Candidatus Puniceispirillales</taxon>
        <taxon>Candidatus Puniceispirillaceae</taxon>
        <taxon>Candidatus Puniceispirillum</taxon>
    </lineage>
</organism>
<dbReference type="HAMAP" id="MF_01813">
    <property type="entry name" value="MenG_UbiE_methyltr"/>
    <property type="match status" value="1"/>
</dbReference>
<sequence length="273" mass="30202">MTADESHNTDHLNDSITHDARSDHSGSDADPIDFGFRQVNRADKAGLVRGVFDSVAERYDVMNDLMSGGVHRLWKAALIDWMAPQPHQTLIDLAGGTGDISQRFLRAGGGFAHITDINESMLVAGKKRRDLKALASQIDWCNANAEQLPFADNSADFVTIAFGLRNVTDREAALAEAHRVLKAGGRFLCLEFSQVDNAVLQRLYDAWSFSILPHMGQMVAGDAESYRYLVESIRQFPRKEVLADMFADAGFAQIRVRSMTGNIACIHSGWKMD</sequence>
<dbReference type="NCBIfam" id="TIGR01934">
    <property type="entry name" value="MenG_MenH_UbiE"/>
    <property type="match status" value="1"/>
</dbReference>
<dbReference type="UniPathway" id="UPA00079">
    <property type="reaction ID" value="UER00169"/>
</dbReference>
<keyword evidence="4 6" id="KW-0831">Ubiquinone biosynthesis</keyword>
<dbReference type="EMBL" id="CP001751">
    <property type="protein sequence ID" value="ADE39806.1"/>
    <property type="molecule type" value="Genomic_DNA"/>
</dbReference>
<dbReference type="GO" id="GO:0009060">
    <property type="term" value="P:aerobic respiration"/>
    <property type="evidence" value="ECO:0007669"/>
    <property type="project" value="UniProtKB-UniRule"/>
</dbReference>
<comment type="similarity">
    <text evidence="6">Belongs to the class I-like SAM-binding methyltransferase superfamily. MenG/UbiE family.</text>
</comment>
<dbReference type="EC" id="2.1.1.163" evidence="6"/>